<gene>
    <name evidence="1" type="ORF">WOLCODRAFT_148321</name>
</gene>
<evidence type="ECO:0000313" key="2">
    <source>
        <dbReference type="Proteomes" id="UP000218811"/>
    </source>
</evidence>
<organism evidence="1 2">
    <name type="scientific">Wolfiporia cocos (strain MD-104)</name>
    <name type="common">Brown rot fungus</name>
    <dbReference type="NCBI Taxonomy" id="742152"/>
    <lineage>
        <taxon>Eukaryota</taxon>
        <taxon>Fungi</taxon>
        <taxon>Dikarya</taxon>
        <taxon>Basidiomycota</taxon>
        <taxon>Agaricomycotina</taxon>
        <taxon>Agaricomycetes</taxon>
        <taxon>Polyporales</taxon>
        <taxon>Phaeolaceae</taxon>
        <taxon>Wolfiporia</taxon>
    </lineage>
</organism>
<sequence length="50" mass="5733">MPFGMVLMVDKERKRIVIIISPLDELGNDQAERFNVMGLSAFIFQAFQDT</sequence>
<reference evidence="1 2" key="1">
    <citation type="journal article" date="2012" name="Science">
        <title>The Paleozoic origin of enzymatic lignin decomposition reconstructed from 31 fungal genomes.</title>
        <authorList>
            <person name="Floudas D."/>
            <person name="Binder M."/>
            <person name="Riley R."/>
            <person name="Barry K."/>
            <person name="Blanchette R.A."/>
            <person name="Henrissat B."/>
            <person name="Martinez A.T."/>
            <person name="Otillar R."/>
            <person name="Spatafora J.W."/>
            <person name="Yadav J.S."/>
            <person name="Aerts A."/>
            <person name="Benoit I."/>
            <person name="Boyd A."/>
            <person name="Carlson A."/>
            <person name="Copeland A."/>
            <person name="Coutinho P.M."/>
            <person name="de Vries R.P."/>
            <person name="Ferreira P."/>
            <person name="Findley K."/>
            <person name="Foster B."/>
            <person name="Gaskell J."/>
            <person name="Glotzer D."/>
            <person name="Gorecki P."/>
            <person name="Heitman J."/>
            <person name="Hesse C."/>
            <person name="Hori C."/>
            <person name="Igarashi K."/>
            <person name="Jurgens J.A."/>
            <person name="Kallen N."/>
            <person name="Kersten P."/>
            <person name="Kohler A."/>
            <person name="Kuees U."/>
            <person name="Kumar T.K.A."/>
            <person name="Kuo A."/>
            <person name="LaButti K."/>
            <person name="Larrondo L.F."/>
            <person name="Lindquist E."/>
            <person name="Ling A."/>
            <person name="Lombard V."/>
            <person name="Lucas S."/>
            <person name="Lundell T."/>
            <person name="Martin R."/>
            <person name="McLaughlin D.J."/>
            <person name="Morgenstern I."/>
            <person name="Morin E."/>
            <person name="Murat C."/>
            <person name="Nagy L.G."/>
            <person name="Nolan M."/>
            <person name="Ohm R.A."/>
            <person name="Patyshakuliyeva A."/>
            <person name="Rokas A."/>
            <person name="Ruiz-Duenas F.J."/>
            <person name="Sabat G."/>
            <person name="Salamov A."/>
            <person name="Samejima M."/>
            <person name="Schmutz J."/>
            <person name="Slot J.C."/>
            <person name="St John F."/>
            <person name="Stenlid J."/>
            <person name="Sun H."/>
            <person name="Sun S."/>
            <person name="Syed K."/>
            <person name="Tsang A."/>
            <person name="Wiebenga A."/>
            <person name="Young D."/>
            <person name="Pisabarro A."/>
            <person name="Eastwood D.C."/>
            <person name="Martin F."/>
            <person name="Cullen D."/>
            <person name="Grigoriev I.V."/>
            <person name="Hibbett D.S."/>
        </authorList>
    </citation>
    <scope>NUCLEOTIDE SEQUENCE [LARGE SCALE GENOMIC DNA]</scope>
    <source>
        <strain evidence="1 2">MD-104</strain>
    </source>
</reference>
<proteinExistence type="predicted"/>
<dbReference type="Proteomes" id="UP000218811">
    <property type="component" value="Unassembled WGS sequence"/>
</dbReference>
<accession>A0A2H3JE63</accession>
<protein>
    <submittedName>
        <fullName evidence="1">Uncharacterized protein</fullName>
    </submittedName>
</protein>
<dbReference type="EMBL" id="KB467831">
    <property type="protein sequence ID" value="PCH34257.1"/>
    <property type="molecule type" value="Genomic_DNA"/>
</dbReference>
<evidence type="ECO:0000313" key="1">
    <source>
        <dbReference type="EMBL" id="PCH34257.1"/>
    </source>
</evidence>
<name>A0A2H3JE63_WOLCO</name>
<keyword evidence="2" id="KW-1185">Reference proteome</keyword>
<dbReference type="AlphaFoldDB" id="A0A2H3JE63"/>